<reference evidence="3" key="1">
    <citation type="submission" date="2023-03" db="EMBL/GenBank/DDBJ databases">
        <title>Massive genome expansion in bonnet fungi (Mycena s.s.) driven by repeated elements and novel gene families across ecological guilds.</title>
        <authorList>
            <consortium name="Lawrence Berkeley National Laboratory"/>
            <person name="Harder C.B."/>
            <person name="Miyauchi S."/>
            <person name="Viragh M."/>
            <person name="Kuo A."/>
            <person name="Thoen E."/>
            <person name="Andreopoulos B."/>
            <person name="Lu D."/>
            <person name="Skrede I."/>
            <person name="Drula E."/>
            <person name="Henrissat B."/>
            <person name="Morin E."/>
            <person name="Kohler A."/>
            <person name="Barry K."/>
            <person name="LaButti K."/>
            <person name="Morin E."/>
            <person name="Salamov A."/>
            <person name="Lipzen A."/>
            <person name="Mereny Z."/>
            <person name="Hegedus B."/>
            <person name="Baldrian P."/>
            <person name="Stursova M."/>
            <person name="Weitz H."/>
            <person name="Taylor A."/>
            <person name="Grigoriev I.V."/>
            <person name="Nagy L.G."/>
            <person name="Martin F."/>
            <person name="Kauserud H."/>
        </authorList>
    </citation>
    <scope>NUCLEOTIDE SEQUENCE</scope>
    <source>
        <strain evidence="3">CBHHK188m</strain>
    </source>
</reference>
<name>A0AAD7HST3_9AGAR</name>
<protein>
    <submittedName>
        <fullName evidence="3">Uncharacterized protein</fullName>
    </submittedName>
</protein>
<evidence type="ECO:0000256" key="1">
    <source>
        <dbReference type="SAM" id="Phobius"/>
    </source>
</evidence>
<feature type="transmembrane region" description="Helical" evidence="1">
    <location>
        <begin position="51"/>
        <end position="70"/>
    </location>
</feature>
<feature type="transmembrane region" description="Helical" evidence="1">
    <location>
        <begin position="158"/>
        <end position="179"/>
    </location>
</feature>
<gene>
    <name evidence="3" type="ORF">DFH07DRAFT_970443</name>
</gene>
<dbReference type="AlphaFoldDB" id="A0AAD7HST3"/>
<proteinExistence type="predicted"/>
<keyword evidence="1" id="KW-1133">Transmembrane helix</keyword>
<keyword evidence="2" id="KW-0732">Signal</keyword>
<evidence type="ECO:0000313" key="3">
    <source>
        <dbReference type="EMBL" id="KAJ7726558.1"/>
    </source>
</evidence>
<dbReference type="EMBL" id="JARJLG010000218">
    <property type="protein sequence ID" value="KAJ7726558.1"/>
    <property type="molecule type" value="Genomic_DNA"/>
</dbReference>
<keyword evidence="1" id="KW-0472">Membrane</keyword>
<evidence type="ECO:0000256" key="2">
    <source>
        <dbReference type="SAM" id="SignalP"/>
    </source>
</evidence>
<feature type="signal peptide" evidence="2">
    <location>
        <begin position="1"/>
        <end position="28"/>
    </location>
</feature>
<feature type="transmembrane region" description="Helical" evidence="1">
    <location>
        <begin position="118"/>
        <end position="138"/>
    </location>
</feature>
<keyword evidence="4" id="KW-1185">Reference proteome</keyword>
<keyword evidence="1" id="KW-0812">Transmembrane</keyword>
<evidence type="ECO:0000313" key="4">
    <source>
        <dbReference type="Proteomes" id="UP001215280"/>
    </source>
</evidence>
<feature type="chain" id="PRO_5042110562" evidence="2">
    <location>
        <begin position="29"/>
        <end position="221"/>
    </location>
</feature>
<dbReference type="Proteomes" id="UP001215280">
    <property type="component" value="Unassembled WGS sequence"/>
</dbReference>
<organism evidence="3 4">
    <name type="scientific">Mycena maculata</name>
    <dbReference type="NCBI Taxonomy" id="230809"/>
    <lineage>
        <taxon>Eukaryota</taxon>
        <taxon>Fungi</taxon>
        <taxon>Dikarya</taxon>
        <taxon>Basidiomycota</taxon>
        <taxon>Agaricomycotina</taxon>
        <taxon>Agaricomycetes</taxon>
        <taxon>Agaricomycetidae</taxon>
        <taxon>Agaricales</taxon>
        <taxon>Marasmiineae</taxon>
        <taxon>Mycenaceae</taxon>
        <taxon>Mycena</taxon>
    </lineage>
</organism>
<accession>A0AAD7HST3</accession>
<comment type="caution">
    <text evidence="3">The sequence shown here is derived from an EMBL/GenBank/DDBJ whole genome shotgun (WGS) entry which is preliminary data.</text>
</comment>
<sequence>MAQTGVSRRAFLFFSLIMLFFFSPLILSACPQTAPLAPAFRWATDKAQEGLIVACLIFTLYFIHSLFVNLRTWLARAPPAAPATPTDLESGTAAATLIDVVPAAPAVPEADVPAKSPVAGKIAVLLLNAYAVAQYFYLNSIVSPSAPLLQNIGAALAFVLRGLEVLFVAVLLLAFVAWLKRPTPAALPTGPIEVSVVVEETVVSDADVPVSKEERVGQEKA</sequence>